<comment type="miscellaneous">
    <text evidence="17">Bacitracin is thought to be involved in the inhibition of peptidoglycan synthesis by sequestering undecaprenyl diphosphate, thereby reducing the pool of lipid carrier available.</text>
</comment>
<feature type="transmembrane region" description="Helical" evidence="17">
    <location>
        <begin position="87"/>
        <end position="105"/>
    </location>
</feature>
<evidence type="ECO:0000313" key="19">
    <source>
        <dbReference type="Proteomes" id="UP000184452"/>
    </source>
</evidence>
<dbReference type="PANTHER" id="PTHR30622:SF4">
    <property type="entry name" value="UNDECAPRENYL-DIPHOSPHATASE"/>
    <property type="match status" value="1"/>
</dbReference>
<evidence type="ECO:0000256" key="14">
    <source>
        <dbReference type="ARBA" id="ARBA00032707"/>
    </source>
</evidence>
<dbReference type="Pfam" id="PF02673">
    <property type="entry name" value="BacA"/>
    <property type="match status" value="1"/>
</dbReference>
<evidence type="ECO:0000256" key="10">
    <source>
        <dbReference type="ARBA" id="ARBA00022989"/>
    </source>
</evidence>
<keyword evidence="7 17" id="KW-0378">Hydrolase</keyword>
<comment type="catalytic activity">
    <reaction evidence="16 17">
        <text>di-trans,octa-cis-undecaprenyl diphosphate + H2O = di-trans,octa-cis-undecaprenyl phosphate + phosphate + H(+)</text>
        <dbReference type="Rhea" id="RHEA:28094"/>
        <dbReference type="ChEBI" id="CHEBI:15377"/>
        <dbReference type="ChEBI" id="CHEBI:15378"/>
        <dbReference type="ChEBI" id="CHEBI:43474"/>
        <dbReference type="ChEBI" id="CHEBI:58405"/>
        <dbReference type="ChEBI" id="CHEBI:60392"/>
        <dbReference type="EC" id="3.6.1.27"/>
    </reaction>
</comment>
<proteinExistence type="inferred from homology"/>
<keyword evidence="13 17" id="KW-0961">Cell wall biogenesis/degradation</keyword>
<comment type="function">
    <text evidence="17">Catalyzes the dephosphorylation of undecaprenyl diphosphate (UPP). Confers resistance to bacitracin.</text>
</comment>
<evidence type="ECO:0000256" key="17">
    <source>
        <dbReference type="HAMAP-Rule" id="MF_01006"/>
    </source>
</evidence>
<dbReference type="GO" id="GO:0050380">
    <property type="term" value="F:undecaprenyl-diphosphatase activity"/>
    <property type="evidence" value="ECO:0007669"/>
    <property type="project" value="UniProtKB-UniRule"/>
</dbReference>
<dbReference type="PANTHER" id="PTHR30622">
    <property type="entry name" value="UNDECAPRENYL-DIPHOSPHATASE"/>
    <property type="match status" value="1"/>
</dbReference>
<evidence type="ECO:0000256" key="11">
    <source>
        <dbReference type="ARBA" id="ARBA00023136"/>
    </source>
</evidence>
<keyword evidence="8 17" id="KW-0133">Cell shape</keyword>
<dbReference type="GO" id="GO:0071555">
    <property type="term" value="P:cell wall organization"/>
    <property type="evidence" value="ECO:0007669"/>
    <property type="project" value="UniProtKB-KW"/>
</dbReference>
<dbReference type="GO" id="GO:0008360">
    <property type="term" value="P:regulation of cell shape"/>
    <property type="evidence" value="ECO:0007669"/>
    <property type="project" value="UniProtKB-KW"/>
</dbReference>
<dbReference type="RefSeq" id="WP_073382485.1">
    <property type="nucleotide sequence ID" value="NZ_FQZK01000021.1"/>
</dbReference>
<dbReference type="EC" id="3.6.1.27" evidence="3 17"/>
<dbReference type="NCBIfam" id="TIGR00753">
    <property type="entry name" value="undec_PP_bacA"/>
    <property type="match status" value="1"/>
</dbReference>
<dbReference type="HAMAP" id="MF_01006">
    <property type="entry name" value="Undec_diphosphatase"/>
    <property type="match status" value="1"/>
</dbReference>
<feature type="transmembrane region" description="Helical" evidence="17">
    <location>
        <begin position="216"/>
        <end position="239"/>
    </location>
</feature>
<evidence type="ECO:0000256" key="9">
    <source>
        <dbReference type="ARBA" id="ARBA00022984"/>
    </source>
</evidence>
<reference evidence="18 19" key="1">
    <citation type="submission" date="2016-11" db="EMBL/GenBank/DDBJ databases">
        <authorList>
            <person name="Jaros S."/>
            <person name="Januszkiewicz K."/>
            <person name="Wedrychowicz H."/>
        </authorList>
    </citation>
    <scope>NUCLEOTIDE SEQUENCE [LARGE SCALE GENOMIC DNA]</scope>
    <source>
        <strain evidence="18 19">CGMCC 4.5723</strain>
    </source>
</reference>
<keyword evidence="11 17" id="KW-0472">Membrane</keyword>
<name>A0A1M6STF3_9ACTN</name>
<evidence type="ECO:0000256" key="6">
    <source>
        <dbReference type="ARBA" id="ARBA00022692"/>
    </source>
</evidence>
<dbReference type="Proteomes" id="UP000184452">
    <property type="component" value="Unassembled WGS sequence"/>
</dbReference>
<evidence type="ECO:0000256" key="12">
    <source>
        <dbReference type="ARBA" id="ARBA00023251"/>
    </source>
</evidence>
<evidence type="ECO:0000256" key="7">
    <source>
        <dbReference type="ARBA" id="ARBA00022801"/>
    </source>
</evidence>
<organism evidence="18 19">
    <name type="scientific">Nocardiopsis flavescens</name>
    <dbReference type="NCBI Taxonomy" id="758803"/>
    <lineage>
        <taxon>Bacteria</taxon>
        <taxon>Bacillati</taxon>
        <taxon>Actinomycetota</taxon>
        <taxon>Actinomycetes</taxon>
        <taxon>Streptosporangiales</taxon>
        <taxon>Nocardiopsidaceae</taxon>
        <taxon>Nocardiopsis</taxon>
    </lineage>
</organism>
<dbReference type="GO" id="GO:0009252">
    <property type="term" value="P:peptidoglycan biosynthetic process"/>
    <property type="evidence" value="ECO:0007669"/>
    <property type="project" value="UniProtKB-KW"/>
</dbReference>
<evidence type="ECO:0000256" key="8">
    <source>
        <dbReference type="ARBA" id="ARBA00022960"/>
    </source>
</evidence>
<keyword evidence="12 17" id="KW-0046">Antibiotic resistance</keyword>
<dbReference type="STRING" id="758803.SAMN05421803_12118"/>
<protein>
    <recommendedName>
        <fullName evidence="4 17">Undecaprenyl-diphosphatase</fullName>
        <ecNumber evidence="3 17">3.6.1.27</ecNumber>
    </recommendedName>
    <alternativeName>
        <fullName evidence="15 17">Bacitracin resistance protein</fullName>
    </alternativeName>
    <alternativeName>
        <fullName evidence="14 17">Undecaprenyl pyrophosphate phosphatase</fullName>
    </alternativeName>
</protein>
<dbReference type="EMBL" id="FQZK01000021">
    <property type="protein sequence ID" value="SHK47969.1"/>
    <property type="molecule type" value="Genomic_DNA"/>
</dbReference>
<keyword evidence="19" id="KW-1185">Reference proteome</keyword>
<dbReference type="AlphaFoldDB" id="A0A1M6STF3"/>
<evidence type="ECO:0000313" key="18">
    <source>
        <dbReference type="EMBL" id="SHK47969.1"/>
    </source>
</evidence>
<keyword evidence="6 17" id="KW-0812">Transmembrane</keyword>
<evidence type="ECO:0000256" key="2">
    <source>
        <dbReference type="ARBA" id="ARBA00010621"/>
    </source>
</evidence>
<evidence type="ECO:0000256" key="1">
    <source>
        <dbReference type="ARBA" id="ARBA00004651"/>
    </source>
</evidence>
<dbReference type="NCBIfam" id="NF001392">
    <property type="entry name" value="PRK00281.2-1"/>
    <property type="match status" value="1"/>
</dbReference>
<keyword evidence="9 17" id="KW-0573">Peptidoglycan synthesis</keyword>
<dbReference type="GO" id="GO:0005886">
    <property type="term" value="C:plasma membrane"/>
    <property type="evidence" value="ECO:0007669"/>
    <property type="project" value="UniProtKB-SubCell"/>
</dbReference>
<keyword evidence="5 17" id="KW-1003">Cell membrane</keyword>
<feature type="transmembrane region" description="Helical" evidence="17">
    <location>
        <begin position="117"/>
        <end position="137"/>
    </location>
</feature>
<evidence type="ECO:0000256" key="4">
    <source>
        <dbReference type="ARBA" id="ARBA00021581"/>
    </source>
</evidence>
<feature type="transmembrane region" description="Helical" evidence="17">
    <location>
        <begin position="251"/>
        <end position="270"/>
    </location>
</feature>
<evidence type="ECO:0000256" key="13">
    <source>
        <dbReference type="ARBA" id="ARBA00023316"/>
    </source>
</evidence>
<evidence type="ECO:0000256" key="3">
    <source>
        <dbReference type="ARBA" id="ARBA00012374"/>
    </source>
</evidence>
<comment type="similarity">
    <text evidence="2 17">Belongs to the UppP family.</text>
</comment>
<keyword evidence="10 17" id="KW-1133">Transmembrane helix</keyword>
<gene>
    <name evidence="17" type="primary">uppP</name>
    <name evidence="18" type="ORF">SAMN05421803_12118</name>
</gene>
<dbReference type="GO" id="GO:0046677">
    <property type="term" value="P:response to antibiotic"/>
    <property type="evidence" value="ECO:0007669"/>
    <property type="project" value="UniProtKB-UniRule"/>
</dbReference>
<dbReference type="InterPro" id="IPR003824">
    <property type="entry name" value="UppP"/>
</dbReference>
<sequence>MSIFEAVVLGLIQGLTEFLPVSSSAHLRVFAAFFQWPDPGAAFTAVTQIGTELAVVVYFRKRIWAVISTWLRSLVDRDLRGDVNARIGWYVILATIPIGVLGLLLEDQIDSVFRDLRLIALTLIVFGLILGAVDHFARREHEMEDLTLGRGITFGLFQTLALIPGVSRSGATITGGRLLGFNRPAAAEFAFLIALPAVFASGLYKMLDIGGGEYAGWGATLVGTLVAFVIGYIVIAWLMKFISTHSFMPFVYYRIALGILILVLVFTGVLDPAGGAGVG</sequence>
<comment type="subcellular location">
    <subcellularLocation>
        <location evidence="1 17">Cell membrane</location>
        <topology evidence="1 17">Multi-pass membrane protein</topology>
    </subcellularLocation>
</comment>
<evidence type="ECO:0000256" key="16">
    <source>
        <dbReference type="ARBA" id="ARBA00047594"/>
    </source>
</evidence>
<accession>A0A1M6STF3</accession>
<evidence type="ECO:0000256" key="15">
    <source>
        <dbReference type="ARBA" id="ARBA00032932"/>
    </source>
</evidence>
<evidence type="ECO:0000256" key="5">
    <source>
        <dbReference type="ARBA" id="ARBA00022475"/>
    </source>
</evidence>
<dbReference type="OrthoDB" id="9808289at2"/>
<feature type="transmembrane region" description="Helical" evidence="17">
    <location>
        <begin position="185"/>
        <end position="204"/>
    </location>
</feature>